<dbReference type="AlphaFoldDB" id="A0A9E3LUI2"/>
<gene>
    <name evidence="1" type="ORF">KME28_18410</name>
</gene>
<reference evidence="1" key="2">
    <citation type="journal article" date="2022" name="Microbiol. Resour. Announc.">
        <title>Metagenome Sequencing to Explore Phylogenomics of Terrestrial Cyanobacteria.</title>
        <authorList>
            <person name="Ward R.D."/>
            <person name="Stajich J.E."/>
            <person name="Johansen J.R."/>
            <person name="Huntemann M."/>
            <person name="Clum A."/>
            <person name="Foster B."/>
            <person name="Foster B."/>
            <person name="Roux S."/>
            <person name="Palaniappan K."/>
            <person name="Varghese N."/>
            <person name="Mukherjee S."/>
            <person name="Reddy T.B.K."/>
            <person name="Daum C."/>
            <person name="Copeland A."/>
            <person name="Chen I.A."/>
            <person name="Ivanova N.N."/>
            <person name="Kyrpides N.C."/>
            <person name="Shapiro N."/>
            <person name="Eloe-Fadrosh E.A."/>
            <person name="Pietrasiak N."/>
        </authorList>
    </citation>
    <scope>NUCLEOTIDE SEQUENCE</scope>
    <source>
        <strain evidence="1">HA4357-MV3</strain>
    </source>
</reference>
<dbReference type="Pfam" id="PF09912">
    <property type="entry name" value="DUF2141"/>
    <property type="match status" value="1"/>
</dbReference>
<dbReference type="EMBL" id="JAHHHW010000108">
    <property type="protein sequence ID" value="MBW4433633.1"/>
    <property type="molecule type" value="Genomic_DNA"/>
</dbReference>
<accession>A0A9E3LUI2</accession>
<sequence length="156" mass="17132">MIIQKITLFHLFVISNFVILGLATANQNSTINLTVVVNGIRNQNGQVCLRIYNNEQGFPLSDTSEVQSGCVQIQGSSIKKEFYGLQPGTYAVAAVDDQNGDYKLNRDFLGIPQEGFGVSNNPTISVKTGIPNFKNSSFPLRKNATIRIAMKYSLDP</sequence>
<evidence type="ECO:0000313" key="2">
    <source>
        <dbReference type="Proteomes" id="UP000813215"/>
    </source>
</evidence>
<dbReference type="InterPro" id="IPR018673">
    <property type="entry name" value="DUF2141"/>
</dbReference>
<comment type="caution">
    <text evidence="1">The sequence shown here is derived from an EMBL/GenBank/DDBJ whole genome shotgun (WGS) entry which is preliminary data.</text>
</comment>
<reference evidence="1" key="1">
    <citation type="submission" date="2021-05" db="EMBL/GenBank/DDBJ databases">
        <authorList>
            <person name="Pietrasiak N."/>
            <person name="Ward R."/>
            <person name="Stajich J.E."/>
            <person name="Kurbessoian T."/>
        </authorList>
    </citation>
    <scope>NUCLEOTIDE SEQUENCE</scope>
    <source>
        <strain evidence="1">HA4357-MV3</strain>
    </source>
</reference>
<protein>
    <submittedName>
        <fullName evidence="1">DUF2141 domain-containing protein</fullName>
    </submittedName>
</protein>
<organism evidence="1 2">
    <name type="scientific">Pelatocladus maniniholoensis HA4357-MV3</name>
    <dbReference type="NCBI Taxonomy" id="1117104"/>
    <lineage>
        <taxon>Bacteria</taxon>
        <taxon>Bacillati</taxon>
        <taxon>Cyanobacteriota</taxon>
        <taxon>Cyanophyceae</taxon>
        <taxon>Nostocales</taxon>
        <taxon>Nostocaceae</taxon>
        <taxon>Pelatocladus</taxon>
    </lineage>
</organism>
<proteinExistence type="predicted"/>
<evidence type="ECO:0000313" key="1">
    <source>
        <dbReference type="EMBL" id="MBW4433633.1"/>
    </source>
</evidence>
<name>A0A9E3LUI2_9NOST</name>
<dbReference type="Proteomes" id="UP000813215">
    <property type="component" value="Unassembled WGS sequence"/>
</dbReference>